<evidence type="ECO:0000313" key="3">
    <source>
        <dbReference type="Proteomes" id="UP001629260"/>
    </source>
</evidence>
<name>A0ABW8XVJ3_9FLAO</name>
<gene>
    <name evidence="2" type="ORF">ABS764_13190</name>
</gene>
<dbReference type="Proteomes" id="UP001629260">
    <property type="component" value="Unassembled WGS sequence"/>
</dbReference>
<comment type="caution">
    <text evidence="2">The sequence shown here is derived from an EMBL/GenBank/DDBJ whole genome shotgun (WGS) entry which is preliminary data.</text>
</comment>
<feature type="coiled-coil region" evidence="1">
    <location>
        <begin position="68"/>
        <end position="95"/>
    </location>
</feature>
<dbReference type="EMBL" id="JBELQA010000007">
    <property type="protein sequence ID" value="MFL9831804.1"/>
    <property type="molecule type" value="Genomic_DNA"/>
</dbReference>
<dbReference type="Pfam" id="PF10851">
    <property type="entry name" value="DUF2652"/>
    <property type="match status" value="1"/>
</dbReference>
<keyword evidence="1" id="KW-0175">Coiled coil</keyword>
<dbReference type="RefSeq" id="WP_408082271.1">
    <property type="nucleotide sequence ID" value="NZ_JBELQA010000007.1"/>
</dbReference>
<keyword evidence="3" id="KW-1185">Reference proteome</keyword>
<evidence type="ECO:0000313" key="2">
    <source>
        <dbReference type="EMBL" id="MFL9831804.1"/>
    </source>
</evidence>
<accession>A0ABW8XVJ3</accession>
<organism evidence="2 3">
    <name type="scientific">Flavobacterium plantiphilum</name>
    <dbReference type="NCBI Taxonomy" id="3163297"/>
    <lineage>
        <taxon>Bacteria</taxon>
        <taxon>Pseudomonadati</taxon>
        <taxon>Bacteroidota</taxon>
        <taxon>Flavobacteriia</taxon>
        <taxon>Flavobacteriales</taxon>
        <taxon>Flavobacteriaceae</taxon>
        <taxon>Flavobacterium</taxon>
    </lineage>
</organism>
<reference evidence="2 3" key="1">
    <citation type="submission" date="2024-06" db="EMBL/GenBank/DDBJ databases">
        <authorList>
            <person name="Kaempfer P."/>
            <person name="Viver T."/>
        </authorList>
    </citation>
    <scope>NUCLEOTIDE SEQUENCE [LARGE SCALE GENOMIC DNA]</scope>
    <source>
        <strain evidence="2 3">ST-87</strain>
    </source>
</reference>
<protein>
    <submittedName>
        <fullName evidence="2">DUF2652 domain-containing protein</fullName>
    </submittedName>
</protein>
<evidence type="ECO:0000256" key="1">
    <source>
        <dbReference type="SAM" id="Coils"/>
    </source>
</evidence>
<sequence>MKNTTIKEGIILIPDFSGFTEFVYNTKIYTGEYIVKELLTELIISNNQNFNISEIEGDAILFYKYSKKPSYEKTMENLRNMLRAFENKVILLSKSLNIKIDLSLKLIVHYGEFSKYQIKKFSKLYGATIVEAHQLLKNGFAERPSYILLSNSFLKSVKKPIESFAKNTQIHPEIGAILYREEVSLAVNN</sequence>
<dbReference type="InterPro" id="IPR020503">
    <property type="entry name" value="Uncharacterised_Rv2561"/>
</dbReference>
<proteinExistence type="predicted"/>